<feature type="binding site" evidence="17">
    <location>
        <position position="11"/>
    </location>
    <ligand>
        <name>ATP</name>
        <dbReference type="ChEBI" id="CHEBI:30616"/>
    </ligand>
</feature>
<evidence type="ECO:0000256" key="17">
    <source>
        <dbReference type="PIRSR" id="PIRSR600829-3"/>
    </source>
</evidence>
<evidence type="ECO:0000256" key="4">
    <source>
        <dbReference type="ARBA" id="ARBA00022516"/>
    </source>
</evidence>
<keyword evidence="7 17" id="KW-0547">Nucleotide-binding</keyword>
<name>A0A5R9GAD8_9BACL</name>
<keyword evidence="21" id="KW-1185">Reference proteome</keyword>
<evidence type="ECO:0000256" key="5">
    <source>
        <dbReference type="ARBA" id="ARBA00022679"/>
    </source>
</evidence>
<organism evidence="20 21">
    <name type="scientific">Paenibacillus antri</name>
    <dbReference type="NCBI Taxonomy" id="2582848"/>
    <lineage>
        <taxon>Bacteria</taxon>
        <taxon>Bacillati</taxon>
        <taxon>Bacillota</taxon>
        <taxon>Bacilli</taxon>
        <taxon>Bacillales</taxon>
        <taxon>Paenibacillaceae</taxon>
        <taxon>Paenibacillus</taxon>
    </lineage>
</organism>
<keyword evidence="13" id="KW-0594">Phospholipid biosynthesis</keyword>
<gene>
    <name evidence="20" type="ORF">FE782_20175</name>
</gene>
<feature type="binding site" evidence="17">
    <location>
        <position position="23"/>
    </location>
    <ligand>
        <name>ATP</name>
        <dbReference type="ChEBI" id="CHEBI:30616"/>
    </ligand>
</feature>
<keyword evidence="4" id="KW-0444">Lipid biosynthesis</keyword>
<dbReference type="PANTHER" id="PTHR34299:SF1">
    <property type="entry name" value="DIACYLGLYCEROL KINASE"/>
    <property type="match status" value="1"/>
</dbReference>
<keyword evidence="18" id="KW-0460">Magnesium</keyword>
<feature type="transmembrane region" description="Helical" evidence="19">
    <location>
        <begin position="91"/>
        <end position="117"/>
    </location>
</feature>
<evidence type="ECO:0000256" key="1">
    <source>
        <dbReference type="ARBA" id="ARBA00004651"/>
    </source>
</evidence>
<sequence length="122" mass="13177">MKKKKGIGLRYAAWGWWHALRHERNMRIHAGAAAAAVAVGAYARLDRDEWLWVALSIAVVWSAECVNTAMERVVDLVVGTEREPLAKAAKDTAAAAVLILAAFSLVVAGTVLVPAVFARLVE</sequence>
<evidence type="ECO:0000256" key="6">
    <source>
        <dbReference type="ARBA" id="ARBA00022692"/>
    </source>
</evidence>
<evidence type="ECO:0000256" key="8">
    <source>
        <dbReference type="ARBA" id="ARBA00022777"/>
    </source>
</evidence>
<dbReference type="Proteomes" id="UP000309676">
    <property type="component" value="Unassembled WGS sequence"/>
</dbReference>
<dbReference type="RefSeq" id="WP_138196058.1">
    <property type="nucleotide sequence ID" value="NZ_VCIW01000015.1"/>
</dbReference>
<keyword evidence="6 19" id="KW-0812">Transmembrane</keyword>
<dbReference type="CDD" id="cd14265">
    <property type="entry name" value="UDPK_IM_like"/>
    <property type="match status" value="1"/>
</dbReference>
<keyword evidence="5" id="KW-0808">Transferase</keyword>
<evidence type="ECO:0000256" key="10">
    <source>
        <dbReference type="ARBA" id="ARBA00022989"/>
    </source>
</evidence>
<dbReference type="AlphaFoldDB" id="A0A5R9GAD8"/>
<evidence type="ECO:0000256" key="11">
    <source>
        <dbReference type="ARBA" id="ARBA00023098"/>
    </source>
</evidence>
<dbReference type="GO" id="GO:0016301">
    <property type="term" value="F:kinase activity"/>
    <property type="evidence" value="ECO:0007669"/>
    <property type="project" value="UniProtKB-KW"/>
</dbReference>
<keyword evidence="11" id="KW-0443">Lipid metabolism</keyword>
<proteinExistence type="inferred from homology"/>
<evidence type="ECO:0000256" key="7">
    <source>
        <dbReference type="ARBA" id="ARBA00022741"/>
    </source>
</evidence>
<keyword evidence="10 19" id="KW-1133">Transmembrane helix</keyword>
<feature type="binding site" evidence="17">
    <location>
        <begin position="90"/>
        <end position="91"/>
    </location>
    <ligand>
        <name>ATP</name>
        <dbReference type="ChEBI" id="CHEBI:30616"/>
    </ligand>
</feature>
<keyword evidence="3" id="KW-1003">Cell membrane</keyword>
<dbReference type="Pfam" id="PF01219">
    <property type="entry name" value="DAGK_prokar"/>
    <property type="match status" value="1"/>
</dbReference>
<feature type="binding site" evidence="18">
    <location>
        <position position="71"/>
    </location>
    <ligand>
        <name>a divalent metal cation</name>
        <dbReference type="ChEBI" id="CHEBI:60240"/>
    </ligand>
</feature>
<keyword evidence="14" id="KW-1208">Phospholipid metabolism</keyword>
<keyword evidence="18" id="KW-0479">Metal-binding</keyword>
<dbReference type="GO" id="GO:0005886">
    <property type="term" value="C:plasma membrane"/>
    <property type="evidence" value="ECO:0007669"/>
    <property type="project" value="UniProtKB-SubCell"/>
</dbReference>
<comment type="similarity">
    <text evidence="2">Belongs to the bacterial diacylglycerol kinase family.</text>
</comment>
<protein>
    <submittedName>
        <fullName evidence="20">Diacylglycerol kinase family protein</fullName>
    </submittedName>
</protein>
<dbReference type="InterPro" id="IPR000829">
    <property type="entry name" value="DAGK"/>
</dbReference>
<evidence type="ECO:0000256" key="15">
    <source>
        <dbReference type="PIRSR" id="PIRSR600829-1"/>
    </source>
</evidence>
<evidence type="ECO:0000256" key="12">
    <source>
        <dbReference type="ARBA" id="ARBA00023136"/>
    </source>
</evidence>
<evidence type="ECO:0000256" key="14">
    <source>
        <dbReference type="ARBA" id="ARBA00023264"/>
    </source>
</evidence>
<dbReference type="Gene3D" id="1.10.287.3610">
    <property type="match status" value="1"/>
</dbReference>
<comment type="caution">
    <text evidence="20">The sequence shown here is derived from an EMBL/GenBank/DDBJ whole genome shotgun (WGS) entry which is preliminary data.</text>
</comment>
<feature type="active site" description="Proton acceptor" evidence="15">
    <location>
        <position position="64"/>
    </location>
</feature>
<dbReference type="EMBL" id="VCIW01000015">
    <property type="protein sequence ID" value="TLS50348.1"/>
    <property type="molecule type" value="Genomic_DNA"/>
</dbReference>
<evidence type="ECO:0000256" key="2">
    <source>
        <dbReference type="ARBA" id="ARBA00005967"/>
    </source>
</evidence>
<keyword evidence="9 17" id="KW-0067">ATP-binding</keyword>
<evidence type="ECO:0000313" key="21">
    <source>
        <dbReference type="Proteomes" id="UP000309676"/>
    </source>
</evidence>
<keyword evidence="12 19" id="KW-0472">Membrane</keyword>
<feature type="binding site" evidence="18">
    <location>
        <position position="23"/>
    </location>
    <ligand>
        <name>a divalent metal cation</name>
        <dbReference type="ChEBI" id="CHEBI:60240"/>
    </ligand>
</feature>
<evidence type="ECO:0000256" key="9">
    <source>
        <dbReference type="ARBA" id="ARBA00022840"/>
    </source>
</evidence>
<dbReference type="InterPro" id="IPR033717">
    <property type="entry name" value="UDPK"/>
</dbReference>
<evidence type="ECO:0000256" key="18">
    <source>
        <dbReference type="PIRSR" id="PIRSR600829-4"/>
    </source>
</evidence>
<evidence type="ECO:0000256" key="19">
    <source>
        <dbReference type="SAM" id="Phobius"/>
    </source>
</evidence>
<reference evidence="20 21" key="1">
    <citation type="submission" date="2019-05" db="EMBL/GenBank/DDBJ databases">
        <authorList>
            <person name="Narsing Rao M.P."/>
            <person name="Li W.J."/>
        </authorList>
    </citation>
    <scope>NUCLEOTIDE SEQUENCE [LARGE SCALE GENOMIC DNA]</scope>
    <source>
        <strain evidence="20 21">SYSU_K30003</strain>
    </source>
</reference>
<comment type="cofactor">
    <cofactor evidence="18">
        <name>Mg(2+)</name>
        <dbReference type="ChEBI" id="CHEBI:18420"/>
    </cofactor>
    <text evidence="18">Mn(2+), Zn(2+), Cd(2+) and Co(2+) support activity to lesser extents.</text>
</comment>
<accession>A0A5R9GAD8</accession>
<dbReference type="GO" id="GO:0008654">
    <property type="term" value="P:phospholipid biosynthetic process"/>
    <property type="evidence" value="ECO:0007669"/>
    <property type="project" value="UniProtKB-KW"/>
</dbReference>
<keyword evidence="8 20" id="KW-0418">Kinase</keyword>
<evidence type="ECO:0000256" key="13">
    <source>
        <dbReference type="ARBA" id="ARBA00023209"/>
    </source>
</evidence>
<comment type="subcellular location">
    <subcellularLocation>
        <location evidence="1">Cell membrane</location>
        <topology evidence="1">Multi-pass membrane protein</topology>
    </subcellularLocation>
</comment>
<dbReference type="PANTHER" id="PTHR34299">
    <property type="entry name" value="DIACYLGLYCEROL KINASE"/>
    <property type="match status" value="1"/>
</dbReference>
<dbReference type="OrthoDB" id="9789934at2"/>
<evidence type="ECO:0000313" key="20">
    <source>
        <dbReference type="EMBL" id="TLS50348.1"/>
    </source>
</evidence>
<dbReference type="InterPro" id="IPR036945">
    <property type="entry name" value="DAGK_sf"/>
</dbReference>
<evidence type="ECO:0000256" key="3">
    <source>
        <dbReference type="ARBA" id="ARBA00022475"/>
    </source>
</evidence>
<dbReference type="GO" id="GO:0046872">
    <property type="term" value="F:metal ion binding"/>
    <property type="evidence" value="ECO:0007669"/>
    <property type="project" value="UniProtKB-KW"/>
</dbReference>
<dbReference type="GO" id="GO:0005524">
    <property type="term" value="F:ATP binding"/>
    <property type="evidence" value="ECO:0007669"/>
    <property type="project" value="UniProtKB-KW"/>
</dbReference>
<evidence type="ECO:0000256" key="16">
    <source>
        <dbReference type="PIRSR" id="PIRSR600829-2"/>
    </source>
</evidence>
<feature type="binding site" evidence="17">
    <location>
        <position position="71"/>
    </location>
    <ligand>
        <name>ATP</name>
        <dbReference type="ChEBI" id="CHEBI:30616"/>
    </ligand>
</feature>
<feature type="binding site" evidence="16">
    <location>
        <position position="64"/>
    </location>
    <ligand>
        <name>substrate</name>
    </ligand>
</feature>